<evidence type="ECO:0000313" key="6">
    <source>
        <dbReference type="Proteomes" id="UP000214646"/>
    </source>
</evidence>
<dbReference type="GO" id="GO:0019005">
    <property type="term" value="C:SCF ubiquitin ligase complex"/>
    <property type="evidence" value="ECO:0007669"/>
    <property type="project" value="TreeGrafter"/>
</dbReference>
<dbReference type="SUPFAM" id="SSF52047">
    <property type="entry name" value="RNI-like"/>
    <property type="match status" value="2"/>
</dbReference>
<dbReference type="EMBL" id="NIDE01000014">
    <property type="protein sequence ID" value="OWK38681.1"/>
    <property type="molecule type" value="Genomic_DNA"/>
</dbReference>
<evidence type="ECO:0000256" key="2">
    <source>
        <dbReference type="ARBA" id="ARBA00022840"/>
    </source>
</evidence>
<dbReference type="SUPFAM" id="SSF56112">
    <property type="entry name" value="Protein kinase-like (PK-like)"/>
    <property type="match status" value="1"/>
</dbReference>
<dbReference type="RefSeq" id="WP_088258422.1">
    <property type="nucleotide sequence ID" value="NZ_NIDE01000014.1"/>
</dbReference>
<organism evidence="5 6">
    <name type="scientific">Fimbriiglobus ruber</name>
    <dbReference type="NCBI Taxonomy" id="1908690"/>
    <lineage>
        <taxon>Bacteria</taxon>
        <taxon>Pseudomonadati</taxon>
        <taxon>Planctomycetota</taxon>
        <taxon>Planctomycetia</taxon>
        <taxon>Gemmatales</taxon>
        <taxon>Gemmataceae</taxon>
        <taxon>Fimbriiglobus</taxon>
    </lineage>
</organism>
<dbReference type="SMART" id="SM00220">
    <property type="entry name" value="S_TKc"/>
    <property type="match status" value="1"/>
</dbReference>
<accession>A0A225DAU6</accession>
<feature type="binding site" evidence="3">
    <location>
        <position position="186"/>
    </location>
    <ligand>
        <name>ATP</name>
        <dbReference type="ChEBI" id="CHEBI:30616"/>
    </ligand>
</feature>
<evidence type="ECO:0000256" key="1">
    <source>
        <dbReference type="ARBA" id="ARBA00022741"/>
    </source>
</evidence>
<dbReference type="PROSITE" id="PS00108">
    <property type="entry name" value="PROTEIN_KINASE_ST"/>
    <property type="match status" value="1"/>
</dbReference>
<keyword evidence="2 3" id="KW-0067">ATP-binding</keyword>
<dbReference type="InterPro" id="IPR011009">
    <property type="entry name" value="Kinase-like_dom_sf"/>
</dbReference>
<feature type="domain" description="Protein kinase" evidence="4">
    <location>
        <begin position="152"/>
        <end position="423"/>
    </location>
</feature>
<evidence type="ECO:0000259" key="4">
    <source>
        <dbReference type="PROSITE" id="PS50011"/>
    </source>
</evidence>
<dbReference type="InterPro" id="IPR057207">
    <property type="entry name" value="FBXL15_LRR"/>
</dbReference>
<dbReference type="CDD" id="cd14014">
    <property type="entry name" value="STKc_PknB_like"/>
    <property type="match status" value="1"/>
</dbReference>
<dbReference type="PROSITE" id="PS50011">
    <property type="entry name" value="PROTEIN_KINASE_DOM"/>
    <property type="match status" value="1"/>
</dbReference>
<dbReference type="GO" id="GO:0005524">
    <property type="term" value="F:ATP binding"/>
    <property type="evidence" value="ECO:0007669"/>
    <property type="project" value="UniProtKB-UniRule"/>
</dbReference>
<dbReference type="InterPro" id="IPR017441">
    <property type="entry name" value="Protein_kinase_ATP_BS"/>
</dbReference>
<dbReference type="PANTHER" id="PTHR13318">
    <property type="entry name" value="PARTNER OF PAIRED, ISOFORM B-RELATED"/>
    <property type="match status" value="1"/>
</dbReference>
<dbReference type="InterPro" id="IPR000719">
    <property type="entry name" value="Prot_kinase_dom"/>
</dbReference>
<name>A0A225DAU6_9BACT</name>
<evidence type="ECO:0000256" key="3">
    <source>
        <dbReference type="PROSITE-ProRule" id="PRU10141"/>
    </source>
</evidence>
<proteinExistence type="predicted"/>
<dbReference type="PROSITE" id="PS00107">
    <property type="entry name" value="PROTEIN_KINASE_ATP"/>
    <property type="match status" value="1"/>
</dbReference>
<gene>
    <name evidence="5" type="ORF">FRUB_07801</name>
</gene>
<dbReference type="PANTHER" id="PTHR13318:SF190">
    <property type="entry name" value="PARTNER OF PAIRED, ISOFORM B"/>
    <property type="match status" value="1"/>
</dbReference>
<keyword evidence="6" id="KW-1185">Reference proteome</keyword>
<comment type="caution">
    <text evidence="5">The sequence shown here is derived from an EMBL/GenBank/DDBJ whole genome shotgun (WGS) entry which is preliminary data.</text>
</comment>
<reference evidence="6" key="1">
    <citation type="submission" date="2017-06" db="EMBL/GenBank/DDBJ databases">
        <title>Genome analysis of Fimbriiglobus ruber SP5, the first member of the order Planctomycetales with confirmed chitinolytic capability.</title>
        <authorList>
            <person name="Ravin N.V."/>
            <person name="Rakitin A.L."/>
            <person name="Ivanova A.A."/>
            <person name="Beletsky A.V."/>
            <person name="Kulichevskaya I.S."/>
            <person name="Mardanov A.V."/>
            <person name="Dedysh S.N."/>
        </authorList>
    </citation>
    <scope>NUCLEOTIDE SEQUENCE [LARGE SCALE GENOMIC DNA]</scope>
    <source>
        <strain evidence="6">SP5</strain>
    </source>
</reference>
<dbReference type="Gene3D" id="3.80.10.10">
    <property type="entry name" value="Ribonuclease Inhibitor"/>
    <property type="match status" value="4"/>
</dbReference>
<keyword evidence="1 3" id="KW-0547">Nucleotide-binding</keyword>
<dbReference type="Proteomes" id="UP000214646">
    <property type="component" value="Unassembled WGS sequence"/>
</dbReference>
<evidence type="ECO:0000313" key="5">
    <source>
        <dbReference type="EMBL" id="OWK38681.1"/>
    </source>
</evidence>
<dbReference type="InterPro" id="IPR006553">
    <property type="entry name" value="Leu-rich_rpt_Cys-con_subtyp"/>
</dbReference>
<dbReference type="InterPro" id="IPR032675">
    <property type="entry name" value="LRR_dom_sf"/>
</dbReference>
<dbReference type="Pfam" id="PF00069">
    <property type="entry name" value="Pkinase"/>
    <property type="match status" value="1"/>
</dbReference>
<dbReference type="Pfam" id="PF25372">
    <property type="entry name" value="DUF7885"/>
    <property type="match status" value="3"/>
</dbReference>
<dbReference type="Gene3D" id="1.10.510.10">
    <property type="entry name" value="Transferase(Phosphotransferase) domain 1"/>
    <property type="match status" value="1"/>
</dbReference>
<dbReference type="GO" id="GO:0004672">
    <property type="term" value="F:protein kinase activity"/>
    <property type="evidence" value="ECO:0007669"/>
    <property type="project" value="InterPro"/>
</dbReference>
<dbReference type="InterPro" id="IPR008271">
    <property type="entry name" value="Ser/Thr_kinase_AS"/>
</dbReference>
<dbReference type="SMART" id="SM00367">
    <property type="entry name" value="LRR_CC"/>
    <property type="match status" value="9"/>
</dbReference>
<dbReference type="AlphaFoldDB" id="A0A225DAU6"/>
<dbReference type="OrthoDB" id="263702at2"/>
<sequence>MHDLMKCVVEAVVHQGIGGLFEFVPGGNYLYAIGADAYKRYQDKKAAKKLEDEVKEAIVAKADAAIRAAQQAVEASDAARRLPPREKELLTQWVAGIPDAARASLMRKDDPTGTTLPDGYAIRSPEDVVKLLPQTPPRFAAGEWVPGRVDNWRLVRKLGGGGFGEVWLANHAWKTRDGKPEQRAVKFCTDPIARTRLVTHEKDLIVRVMQHAGEHPNIVPLLECHLSGDAPWLMYEYVPGGTLADLMLEWAKLPPAERVNRAVLMLDTIAAAVGHCHKIHPPIVHRDLKPANVLLADGIPRVTDFGIGGTAVQFLMREERHGFPSTKGGVLPSLLSGSYSLIYASPQQRGGEPSDPRDDVHALGILAYQLLTGRLDAEVKGNWQKRLQMNGIVQTLIDLIGDSVSDEISDRPANANAWREALPGSMRSVAATSHSLPAPAPFTAPISVPAPHAWQITARGEWYRRQAGNPGRRWKKATNNPSEVLIRSGEEYRLSFEKDIVDADLAGLTHLSGLTALTHLELRYCRQVTNAGLAHLRGLTALTALDLKYCEQITDAGLAYLQGLTILTYLDLHGCQEVTDAGLAHLQGLTALTHLDLGGCQEVTDAGLAHLQGLTTLTHLDLHGCQEVTDAGLAHLQGLTTLTHLDLGGCQQVTDAGLAHLQGLTALTHLDLGGCRQVTDAGLAHLQGLTALTHLDLGGCRQVTDAGLAHLQGLKLQDLCLSSCQHVTTATLDLFRDYIISLNLSYCKQVTDTWLAMIGNYPFLRNLHLTGCSQVKDTGLKHFRRLDELFGLFLPECDKLTDAGLAHLRRGKSLRLLYLPESKREHKIARLYSLISRHHHKITNHGVESLRKALPDCEIQQPSWWTI</sequence>
<dbReference type="GO" id="GO:0031146">
    <property type="term" value="P:SCF-dependent proteasomal ubiquitin-dependent protein catabolic process"/>
    <property type="evidence" value="ECO:0007669"/>
    <property type="project" value="TreeGrafter"/>
</dbReference>
<protein>
    <submittedName>
        <fullName evidence="5">Fructose-1,6-bisphosphatase, type I</fullName>
    </submittedName>
</protein>